<name>A0AAV2E1Q5_9ROSI</name>
<evidence type="ECO:0000313" key="3">
    <source>
        <dbReference type="Proteomes" id="UP001497516"/>
    </source>
</evidence>
<dbReference type="Gene3D" id="3.80.10.10">
    <property type="entry name" value="Ribonuclease Inhibitor"/>
    <property type="match status" value="1"/>
</dbReference>
<feature type="domain" description="F-box" evidence="1">
    <location>
        <begin position="11"/>
        <end position="56"/>
    </location>
</feature>
<dbReference type="EMBL" id="OZ034817">
    <property type="protein sequence ID" value="CAL1379861.1"/>
    <property type="molecule type" value="Genomic_DNA"/>
</dbReference>
<keyword evidence="3" id="KW-1185">Reference proteome</keyword>
<accession>A0AAV2E1Q5</accession>
<dbReference type="InterPro" id="IPR036047">
    <property type="entry name" value="F-box-like_dom_sf"/>
</dbReference>
<proteinExistence type="predicted"/>
<dbReference type="Proteomes" id="UP001497516">
    <property type="component" value="Chromosome 4"/>
</dbReference>
<dbReference type="Pfam" id="PF00646">
    <property type="entry name" value="F-box"/>
    <property type="match status" value="1"/>
</dbReference>
<dbReference type="PANTHER" id="PTHR32212">
    <property type="entry name" value="CYCLIN-LIKE F-BOX"/>
    <property type="match status" value="1"/>
</dbReference>
<protein>
    <recommendedName>
        <fullName evidence="1">F-box domain-containing protein</fullName>
    </recommendedName>
</protein>
<organism evidence="2 3">
    <name type="scientific">Linum trigynum</name>
    <dbReference type="NCBI Taxonomy" id="586398"/>
    <lineage>
        <taxon>Eukaryota</taxon>
        <taxon>Viridiplantae</taxon>
        <taxon>Streptophyta</taxon>
        <taxon>Embryophyta</taxon>
        <taxon>Tracheophyta</taxon>
        <taxon>Spermatophyta</taxon>
        <taxon>Magnoliopsida</taxon>
        <taxon>eudicotyledons</taxon>
        <taxon>Gunneridae</taxon>
        <taxon>Pentapetalae</taxon>
        <taxon>rosids</taxon>
        <taxon>fabids</taxon>
        <taxon>Malpighiales</taxon>
        <taxon>Linaceae</taxon>
        <taxon>Linum</taxon>
    </lineage>
</organism>
<dbReference type="InterPro" id="IPR032675">
    <property type="entry name" value="LRR_dom_sf"/>
</dbReference>
<gene>
    <name evidence="2" type="ORF">LTRI10_LOCUS21352</name>
</gene>
<evidence type="ECO:0000313" key="2">
    <source>
        <dbReference type="EMBL" id="CAL1379861.1"/>
    </source>
</evidence>
<dbReference type="InterPro" id="IPR001810">
    <property type="entry name" value="F-box_dom"/>
</dbReference>
<dbReference type="AlphaFoldDB" id="A0AAV2E1Q5"/>
<evidence type="ECO:0000259" key="1">
    <source>
        <dbReference type="Pfam" id="PF00646"/>
    </source>
</evidence>
<dbReference type="SUPFAM" id="SSF81383">
    <property type="entry name" value="F-box domain"/>
    <property type="match status" value="1"/>
</dbReference>
<dbReference type="PANTHER" id="PTHR32212:SF234">
    <property type="entry name" value="F-BOX_LRR-REPEAT PROTEIN 13-LIKE"/>
    <property type="match status" value="1"/>
</dbReference>
<reference evidence="2 3" key="1">
    <citation type="submission" date="2024-04" db="EMBL/GenBank/DDBJ databases">
        <authorList>
            <person name="Fracassetti M."/>
        </authorList>
    </citation>
    <scope>NUCLEOTIDE SEQUENCE [LARGE SCALE GENOMIC DNA]</scope>
</reference>
<sequence length="548" mass="61367">MERSDSVLDRISQLPDDIIHRILHCLDTDVAAVATRAATTSILSKRWLHLWRSYPVLQFREAAFGRDDACPGGTEGRFRRFAAASLERITRLQEPPSSTSSSLLKLNSVRMYLESQSWAWRGGDWAGILEEHCNCKSLSLSPVEVDVSDSFCPRYISPSTLSWNLSRTQVLKLSRFNLDSFKYINEGGRMERLKVVHLYRVRIGSSTKASALVSSLCRNAETVSLTSVEGLKSLHVSSNTLKSLSIQGFIEGGGGGGDDYSDLEVHIASAPLLRALDVSLLDSLTLDDSSSSSSTAPDLQDLTLRCCNSHILTQSRLDHLLSNFPSLHSLSLLGSARPAGARTLRVSSSSLGVLPFKCFPLADLHSIDHGWFRGLRDFLARLTRAHPHLHLELELKNCIYKPQPKPQQQVPSFQSERGASSGHVKECPLIVQHLELGAFAQTELDATEGGDALLGGFFSICRPNFLSISRACREPIFFFLYSCFYDQLLKRHHRILCCWDFTCWRHQLCSVKIRSDVHDQMIEISLSRDIVSSIVQQRNKVRFTLIWH</sequence>